<comment type="cofactor">
    <cofactor evidence="1 6">
        <name>pyridoxal 5'-phosphate</name>
        <dbReference type="ChEBI" id="CHEBI:597326"/>
    </cofactor>
</comment>
<evidence type="ECO:0000256" key="3">
    <source>
        <dbReference type="ARBA" id="ARBA00022576"/>
    </source>
</evidence>
<evidence type="ECO:0000256" key="2">
    <source>
        <dbReference type="ARBA" id="ARBA00007441"/>
    </source>
</evidence>
<gene>
    <name evidence="8" type="ORF">H8S02_04745</name>
</gene>
<protein>
    <recommendedName>
        <fullName evidence="6">Aminotransferase</fullName>
        <ecNumber evidence="6">2.6.1.-</ecNumber>
    </recommendedName>
</protein>
<dbReference type="InterPro" id="IPR015421">
    <property type="entry name" value="PyrdxlP-dep_Trfase_major"/>
</dbReference>
<dbReference type="Gene3D" id="3.40.640.10">
    <property type="entry name" value="Type I PLP-dependent aspartate aminotransferase-like (Major domain)"/>
    <property type="match status" value="1"/>
</dbReference>
<dbReference type="SUPFAM" id="SSF53383">
    <property type="entry name" value="PLP-dependent transferases"/>
    <property type="match status" value="1"/>
</dbReference>
<dbReference type="Gene3D" id="3.90.1150.10">
    <property type="entry name" value="Aspartate Aminotransferase, domain 1"/>
    <property type="match status" value="1"/>
</dbReference>
<dbReference type="InterPro" id="IPR015424">
    <property type="entry name" value="PyrdxlP-dep_Trfase"/>
</dbReference>
<keyword evidence="3 6" id="KW-0032">Aminotransferase</keyword>
<dbReference type="InterPro" id="IPR015422">
    <property type="entry name" value="PyrdxlP-dep_Trfase_small"/>
</dbReference>
<dbReference type="Proteomes" id="UP000641741">
    <property type="component" value="Unassembled WGS sequence"/>
</dbReference>
<comment type="caution">
    <text evidence="8">The sequence shown here is derived from an EMBL/GenBank/DDBJ whole genome shotgun (WGS) entry which is preliminary data.</text>
</comment>
<keyword evidence="5" id="KW-0663">Pyridoxal phosphate</keyword>
<dbReference type="EC" id="2.6.1.-" evidence="6"/>
<keyword evidence="9" id="KW-1185">Reference proteome</keyword>
<dbReference type="GO" id="GO:0008483">
    <property type="term" value="F:transaminase activity"/>
    <property type="evidence" value="ECO:0007669"/>
    <property type="project" value="UniProtKB-KW"/>
</dbReference>
<evidence type="ECO:0000256" key="6">
    <source>
        <dbReference type="RuleBase" id="RU000481"/>
    </source>
</evidence>
<name>A0ABR7GLT8_9FIRM</name>
<dbReference type="Pfam" id="PF00155">
    <property type="entry name" value="Aminotran_1_2"/>
    <property type="match status" value="1"/>
</dbReference>
<feature type="domain" description="Aminotransferase class I/classII large" evidence="7">
    <location>
        <begin position="33"/>
        <end position="381"/>
    </location>
</feature>
<evidence type="ECO:0000256" key="5">
    <source>
        <dbReference type="ARBA" id="ARBA00022898"/>
    </source>
</evidence>
<dbReference type="PANTHER" id="PTHR46383:SF3">
    <property type="entry name" value="ASPARTATE AMINOTRANSFERASE-RELATED"/>
    <property type="match status" value="1"/>
</dbReference>
<dbReference type="InterPro" id="IPR004839">
    <property type="entry name" value="Aminotransferase_I/II_large"/>
</dbReference>
<evidence type="ECO:0000256" key="1">
    <source>
        <dbReference type="ARBA" id="ARBA00001933"/>
    </source>
</evidence>
<evidence type="ECO:0000313" key="8">
    <source>
        <dbReference type="EMBL" id="MBC5695253.1"/>
    </source>
</evidence>
<proteinExistence type="inferred from homology"/>
<dbReference type="InterPro" id="IPR050596">
    <property type="entry name" value="AspAT/PAT-like"/>
</dbReference>
<dbReference type="EMBL" id="JACOPK010000003">
    <property type="protein sequence ID" value="MBC5695253.1"/>
    <property type="molecule type" value="Genomic_DNA"/>
</dbReference>
<evidence type="ECO:0000256" key="4">
    <source>
        <dbReference type="ARBA" id="ARBA00022679"/>
    </source>
</evidence>
<dbReference type="PROSITE" id="PS00105">
    <property type="entry name" value="AA_TRANSFER_CLASS_1"/>
    <property type="match status" value="1"/>
</dbReference>
<organism evidence="8 9">
    <name type="scientific">Agathobaculum hominis</name>
    <dbReference type="NCBI Taxonomy" id="2763014"/>
    <lineage>
        <taxon>Bacteria</taxon>
        <taxon>Bacillati</taxon>
        <taxon>Bacillota</taxon>
        <taxon>Clostridia</taxon>
        <taxon>Eubacteriales</taxon>
        <taxon>Butyricicoccaceae</taxon>
        <taxon>Agathobaculum</taxon>
    </lineage>
</organism>
<dbReference type="RefSeq" id="WP_186969527.1">
    <property type="nucleotide sequence ID" value="NZ_JACOPK010000003.1"/>
</dbReference>
<keyword evidence="4 6" id="KW-0808">Transferase</keyword>
<reference evidence="8 9" key="1">
    <citation type="submission" date="2020-08" db="EMBL/GenBank/DDBJ databases">
        <title>Genome public.</title>
        <authorList>
            <person name="Liu C."/>
            <person name="Sun Q."/>
        </authorList>
    </citation>
    <scope>NUCLEOTIDE SEQUENCE [LARGE SCALE GENOMIC DNA]</scope>
    <source>
        <strain evidence="8 9">M2</strain>
    </source>
</reference>
<comment type="similarity">
    <text evidence="2 6">Belongs to the class-I pyridoxal-phosphate-dependent aminotransferase family.</text>
</comment>
<accession>A0ABR7GLT8</accession>
<dbReference type="InterPro" id="IPR004838">
    <property type="entry name" value="NHTrfase_class1_PyrdxlP-BS"/>
</dbReference>
<dbReference type="PANTHER" id="PTHR46383">
    <property type="entry name" value="ASPARTATE AMINOTRANSFERASE"/>
    <property type="match status" value="1"/>
</dbReference>
<evidence type="ECO:0000313" key="9">
    <source>
        <dbReference type="Proteomes" id="UP000641741"/>
    </source>
</evidence>
<evidence type="ECO:0000259" key="7">
    <source>
        <dbReference type="Pfam" id="PF00155"/>
    </source>
</evidence>
<sequence length="394" mass="44322">MVNYDQMLSDRVKVVKPSGIRRFFEMAAKMPHAISLGVGEPDFETPWQIRRAGIQSLEKGQTFYTSNWGLAELRSQIAALARRKYQLCYDADKEILVTVGGSEAIDNTIRALVNPGEEVLIPEPSFVCYTPLTQMAGGVPVPLPTRVEDKFKLTPEALRAAITPRTKLLILPYPNNPTGAIMDRDELQAIANVIRETNIMVLSDEIYNSLTYGPDRHVCFAEIDGMKERTIVVDGFSKSYAMTGWRLGWAMGPKELMRHICKIHQFGIMSAPTTAQFAGIEAIRTGDDDIARMRDQYDLRRRYLLGELRSMGLECFEPEGAFYIFPSIESTGLSSEEFCERLLHEQEVAVIPGSAFGASGEGHVRISYSYSMSHLREACSRMKIFLENLKQEQK</sequence>
<dbReference type="CDD" id="cd00609">
    <property type="entry name" value="AAT_like"/>
    <property type="match status" value="1"/>
</dbReference>